<protein>
    <submittedName>
        <fullName evidence="2">Uncharacterized protein</fullName>
    </submittedName>
</protein>
<name>A0ABU1T0M3_9HYPH</name>
<feature type="compositionally biased region" description="Basic and acidic residues" evidence="1">
    <location>
        <begin position="84"/>
        <end position="96"/>
    </location>
</feature>
<evidence type="ECO:0000313" key="3">
    <source>
        <dbReference type="Proteomes" id="UP001250791"/>
    </source>
</evidence>
<organism evidence="2 3">
    <name type="scientific">Rhizobium miluonense</name>
    <dbReference type="NCBI Taxonomy" id="411945"/>
    <lineage>
        <taxon>Bacteria</taxon>
        <taxon>Pseudomonadati</taxon>
        <taxon>Pseudomonadota</taxon>
        <taxon>Alphaproteobacteria</taxon>
        <taxon>Hyphomicrobiales</taxon>
        <taxon>Rhizobiaceae</taxon>
        <taxon>Rhizobium/Agrobacterium group</taxon>
        <taxon>Rhizobium</taxon>
    </lineage>
</organism>
<feature type="region of interest" description="Disordered" evidence="1">
    <location>
        <begin position="75"/>
        <end position="96"/>
    </location>
</feature>
<gene>
    <name evidence="2" type="ORF">J2W52_005892</name>
</gene>
<evidence type="ECO:0000256" key="1">
    <source>
        <dbReference type="SAM" id="MobiDB-lite"/>
    </source>
</evidence>
<comment type="caution">
    <text evidence="2">The sequence shown here is derived from an EMBL/GenBank/DDBJ whole genome shotgun (WGS) entry which is preliminary data.</text>
</comment>
<keyword evidence="3" id="KW-1185">Reference proteome</keyword>
<evidence type="ECO:0000313" key="2">
    <source>
        <dbReference type="EMBL" id="MDR6904257.1"/>
    </source>
</evidence>
<accession>A0ABU1T0M3</accession>
<dbReference type="EMBL" id="JAVDUP010000016">
    <property type="protein sequence ID" value="MDR6904257.1"/>
    <property type="molecule type" value="Genomic_DNA"/>
</dbReference>
<proteinExistence type="predicted"/>
<sequence>MPFRKYASIPDDPNFREALLLWSRKLVRSEMVAKRVARRTIDVLCDDPSLLDGRDINEAIFKLLRRHAFDENELSPEQGLRGDGLVRPRERADVVK</sequence>
<dbReference type="Proteomes" id="UP001250791">
    <property type="component" value="Unassembled WGS sequence"/>
</dbReference>
<reference evidence="2 3" key="1">
    <citation type="submission" date="2023-07" db="EMBL/GenBank/DDBJ databases">
        <title>Sorghum-associated microbial communities from plants grown in Nebraska, USA.</title>
        <authorList>
            <person name="Schachtman D."/>
        </authorList>
    </citation>
    <scope>NUCLEOTIDE SEQUENCE [LARGE SCALE GENOMIC DNA]</scope>
    <source>
        <strain evidence="2 3">3199</strain>
    </source>
</reference>